<proteinExistence type="predicted"/>
<dbReference type="NCBIfam" id="NF047509">
    <property type="entry name" value="Rv3131_FMN_oxido"/>
    <property type="match status" value="1"/>
</dbReference>
<dbReference type="GO" id="GO:0016491">
    <property type="term" value="F:oxidoreductase activity"/>
    <property type="evidence" value="ECO:0007669"/>
    <property type="project" value="InterPro"/>
</dbReference>
<dbReference type="Proteomes" id="UP000244932">
    <property type="component" value="Unassembled WGS sequence"/>
</dbReference>
<gene>
    <name evidence="1" type="ORF">POI8812_02926</name>
</gene>
<dbReference type="Gene3D" id="3.40.109.10">
    <property type="entry name" value="NADH Oxidase"/>
    <property type="match status" value="1"/>
</dbReference>
<sequence length="381" mass="40865">MSISRRQTLALLGGGVVIAAAGGAATFAGTRTPHRALAPWAEAGTYGDVRLNALSHAILAPNPHNMQPWVVELVGEDSFLLHVDRSRLLPQTDPFNRQITIGLGCFLAQMEIAASQTGHGIELTPFPEGTPEDLLDDRPVAHVRFIPDAVDPDPLFAAIPHRRSTKEPFDMTRPVSASDLSGLTGGFGAVDIRATTASDRVAGIRELMWDAWLIEYETPATLKESVDVMRFGRAEINAAPDGIDLGGAFLEGLMMAGLLNAEQLLEPGTTAYSTGITMYREMLDATPAAIWLTTPGNSRVEQLAAGRAWLRLNLQVTAAGLALHPVSQALQEFPEMAEPYARAHAMLAPDGGTVQMLGRIGFADAVPLTPRWSLHDKLVTS</sequence>
<protein>
    <submittedName>
        <fullName evidence="1">NAD(P)H nitroreductase</fullName>
    </submittedName>
</protein>
<dbReference type="RefSeq" id="WP_108783311.1">
    <property type="nucleotide sequence ID" value="NZ_OMKW01000004.1"/>
</dbReference>
<name>A0A2R8AEB9_9RHOB</name>
<accession>A0A2R8AEB9</accession>
<evidence type="ECO:0000313" key="1">
    <source>
        <dbReference type="EMBL" id="SPF30587.1"/>
    </source>
</evidence>
<keyword evidence="2" id="KW-1185">Reference proteome</keyword>
<reference evidence="1 2" key="1">
    <citation type="submission" date="2018-03" db="EMBL/GenBank/DDBJ databases">
        <authorList>
            <person name="Keele B.F."/>
        </authorList>
    </citation>
    <scope>NUCLEOTIDE SEQUENCE [LARGE SCALE GENOMIC DNA]</scope>
    <source>
        <strain evidence="1 2">CeCT 8812</strain>
    </source>
</reference>
<dbReference type="InterPro" id="IPR000415">
    <property type="entry name" value="Nitroreductase-like"/>
</dbReference>
<dbReference type="EMBL" id="OMKW01000004">
    <property type="protein sequence ID" value="SPF30587.1"/>
    <property type="molecule type" value="Genomic_DNA"/>
</dbReference>
<organism evidence="1 2">
    <name type="scientific">Pontivivens insulae</name>
    <dbReference type="NCBI Taxonomy" id="1639689"/>
    <lineage>
        <taxon>Bacteria</taxon>
        <taxon>Pseudomonadati</taxon>
        <taxon>Pseudomonadota</taxon>
        <taxon>Alphaproteobacteria</taxon>
        <taxon>Rhodobacterales</taxon>
        <taxon>Paracoccaceae</taxon>
        <taxon>Pontivivens</taxon>
    </lineage>
</organism>
<dbReference type="InterPro" id="IPR006311">
    <property type="entry name" value="TAT_signal"/>
</dbReference>
<dbReference type="AlphaFoldDB" id="A0A2R8AEB9"/>
<dbReference type="PROSITE" id="PS51318">
    <property type="entry name" value="TAT"/>
    <property type="match status" value="1"/>
</dbReference>
<dbReference type="OrthoDB" id="8156917at2"/>
<evidence type="ECO:0000313" key="2">
    <source>
        <dbReference type="Proteomes" id="UP000244932"/>
    </source>
</evidence>